<evidence type="ECO:0000256" key="1">
    <source>
        <dbReference type="SAM" id="Coils"/>
    </source>
</evidence>
<keyword evidence="3" id="KW-1185">Reference proteome</keyword>
<dbReference type="AlphaFoldDB" id="C3J868"/>
<dbReference type="Proteomes" id="UP000004295">
    <property type="component" value="Unassembled WGS sequence"/>
</dbReference>
<name>C3J868_POREA</name>
<protein>
    <submittedName>
        <fullName evidence="2">Uncharacterized protein</fullName>
    </submittedName>
</protein>
<evidence type="ECO:0000313" key="3">
    <source>
        <dbReference type="Proteomes" id="UP000004295"/>
    </source>
</evidence>
<gene>
    <name evidence="2" type="ORF">POREN0001_1312</name>
</gene>
<dbReference type="EMBL" id="ACNN01000005">
    <property type="protein sequence ID" value="EEN83620.1"/>
    <property type="molecule type" value="Genomic_DNA"/>
</dbReference>
<keyword evidence="1" id="KW-0175">Coiled coil</keyword>
<dbReference type="STRING" id="553175.POREN0001_1312"/>
<comment type="caution">
    <text evidence="2">The sequence shown here is derived from an EMBL/GenBank/DDBJ whole genome shotgun (WGS) entry which is preliminary data.</text>
</comment>
<dbReference type="RefSeq" id="WP_004332087.1">
    <property type="nucleotide sequence ID" value="NZ_ACNN01000005.1"/>
</dbReference>
<accession>C3J868</accession>
<proteinExistence type="predicted"/>
<feature type="coiled-coil region" evidence="1">
    <location>
        <begin position="27"/>
        <end position="95"/>
    </location>
</feature>
<evidence type="ECO:0000313" key="2">
    <source>
        <dbReference type="EMBL" id="EEN83620.1"/>
    </source>
</evidence>
<organism evidence="2 3">
    <name type="scientific">Porphyromonas endodontalis (strain ATCC 35406 / DSM 24491 / JCM 8526 / CCUG 16442 / BCRC 14492 / NCTC 13058 / HG 370)</name>
    <name type="common">Bacteroides endodontalis</name>
    <dbReference type="NCBI Taxonomy" id="553175"/>
    <lineage>
        <taxon>Bacteria</taxon>
        <taxon>Pseudomonadati</taxon>
        <taxon>Bacteroidota</taxon>
        <taxon>Bacteroidia</taxon>
        <taxon>Bacteroidales</taxon>
        <taxon>Porphyromonadaceae</taxon>
        <taxon>Porphyromonas</taxon>
    </lineage>
</organism>
<reference evidence="2 3" key="1">
    <citation type="submission" date="2009-04" db="EMBL/GenBank/DDBJ databases">
        <authorList>
            <person name="Sebastian Y."/>
            <person name="Madupu R."/>
            <person name="Durkin A.S."/>
            <person name="Torralba M."/>
            <person name="Methe B."/>
            <person name="Sutton G.G."/>
            <person name="Strausberg R.L."/>
            <person name="Nelson K.E."/>
        </authorList>
    </citation>
    <scope>NUCLEOTIDE SEQUENCE [LARGE SCALE GENOMIC DNA]</scope>
    <source>
        <strain evidence="3">ATCC 35406 / BCRC 14492 / JCM 8526 / NCTC 13058 / HG 370</strain>
    </source>
</reference>
<sequence length="97" mass="11133">MASRRKLKKGIKEITDFLIDDILFISLDAKEEDLRALELLLNRVVDLHDETIAKIGAPDGAKNPQLVRKFYADLKAKYNEEIEAVESELEKYISLDK</sequence>
<dbReference type="GeneID" id="93365617"/>